<feature type="domain" description="DUF2427" evidence="3">
    <location>
        <begin position="86"/>
        <end position="186"/>
    </location>
</feature>
<dbReference type="PANTHER" id="PTHR31685">
    <property type="entry name" value="INTEGRAL MEMBRANE PROTEIN (AFU_ORTHOLOGUE AFUA_6G12730)-RELATED"/>
    <property type="match status" value="1"/>
</dbReference>
<feature type="transmembrane region" description="Helical" evidence="2">
    <location>
        <begin position="404"/>
        <end position="420"/>
    </location>
</feature>
<dbReference type="EMBL" id="QWIL01001460">
    <property type="protein sequence ID" value="RMY03025.1"/>
    <property type="molecule type" value="Genomic_DNA"/>
</dbReference>
<evidence type="ECO:0000256" key="2">
    <source>
        <dbReference type="SAM" id="Phobius"/>
    </source>
</evidence>
<feature type="transmembrane region" description="Helical" evidence="2">
    <location>
        <begin position="363"/>
        <end position="383"/>
    </location>
</feature>
<feature type="transmembrane region" description="Helical" evidence="2">
    <location>
        <begin position="238"/>
        <end position="261"/>
    </location>
</feature>
<keyword evidence="2" id="KW-1133">Transmembrane helix</keyword>
<evidence type="ECO:0000259" key="4">
    <source>
        <dbReference type="Pfam" id="PF10355"/>
    </source>
</evidence>
<dbReference type="InterPro" id="IPR018825">
    <property type="entry name" value="DUF2427"/>
</dbReference>
<evidence type="ECO:0000313" key="5">
    <source>
        <dbReference type="EMBL" id="RMY03025.1"/>
    </source>
</evidence>
<gene>
    <name evidence="5" type="ORF">D0867_10840</name>
</gene>
<feature type="transmembrane region" description="Helical" evidence="2">
    <location>
        <begin position="204"/>
        <end position="226"/>
    </location>
</feature>
<dbReference type="Pfam" id="PF10355">
    <property type="entry name" value="Ytp1"/>
    <property type="match status" value="1"/>
</dbReference>
<dbReference type="Pfam" id="PF10348">
    <property type="entry name" value="DUF2427"/>
    <property type="match status" value="1"/>
</dbReference>
<sequence>MAGSGATLRLRSKTILHVTSVAAGVADQGSAGCADADTAPWIAANLRNTMMAMTRSGTPFAMRPIATLLVLGASLSLTSAHGDHSHIPEGEAISAEPMGTTLWIHILIQSLAWGILFPLGMVFGLVRSRWHVPTQILATALAVVGYFLGHAHGGRQFSKNAHASFANWLMLLLIVQVVLGVYLRLHLERGFLGRIRKWQVKGHAILGGVIPVAAWVQMLLGGIASQGFCQADHLGQCLAHFIMGSAFIAYGIVLTILLLNGQAWLARTGRSQEFWDSLIIALWGCVNTFTEHRWGNPWVHNDLQHTSMGIIWWAAGLVGMWLSRDRSGRPRRNLIPAIVILLTGWAMSAHPQNLELSTHVHSVFGYTLMAAGFTRLIEISFVLRDRVAPKNADDIDEEINSFQFLPPFLLYASGFLFMGATEEQMQLLSDAGVTHVSYILILYSIAFLLFLFVNMLLHLYSYYTASSSKGKGPSKRHDEEHSMPNGHARVPAMTERQAQDAQEFELEGLITDDEDEDGGKKHSQSNGRAQ</sequence>
<evidence type="ECO:0000313" key="6">
    <source>
        <dbReference type="Proteomes" id="UP000271337"/>
    </source>
</evidence>
<evidence type="ECO:0008006" key="7">
    <source>
        <dbReference type="Google" id="ProtNLM"/>
    </source>
</evidence>
<dbReference type="Proteomes" id="UP000271337">
    <property type="component" value="Unassembled WGS sequence"/>
</dbReference>
<feature type="compositionally biased region" description="Acidic residues" evidence="1">
    <location>
        <begin position="502"/>
        <end position="517"/>
    </location>
</feature>
<feature type="region of interest" description="Disordered" evidence="1">
    <location>
        <begin position="470"/>
        <end position="530"/>
    </location>
</feature>
<accession>A0A3M6YIY9</accession>
<name>A0A3M6YIY9_HORWE</name>
<feature type="transmembrane region" description="Helical" evidence="2">
    <location>
        <begin position="136"/>
        <end position="153"/>
    </location>
</feature>
<keyword evidence="2" id="KW-0472">Membrane</keyword>
<feature type="transmembrane region" description="Helical" evidence="2">
    <location>
        <begin position="60"/>
        <end position="82"/>
    </location>
</feature>
<dbReference type="PANTHER" id="PTHR31685:SF2">
    <property type="entry name" value="PROTEIN YTP1"/>
    <property type="match status" value="1"/>
</dbReference>
<dbReference type="InterPro" id="IPR018827">
    <property type="entry name" value="YTP1_C"/>
</dbReference>
<evidence type="ECO:0000256" key="1">
    <source>
        <dbReference type="SAM" id="MobiDB-lite"/>
    </source>
</evidence>
<dbReference type="CDD" id="cd08760">
    <property type="entry name" value="Cyt_b561_FRRS1_like"/>
    <property type="match status" value="1"/>
</dbReference>
<dbReference type="AlphaFoldDB" id="A0A3M6YIY9"/>
<feature type="transmembrane region" description="Helical" evidence="2">
    <location>
        <begin position="165"/>
        <end position="183"/>
    </location>
</feature>
<organism evidence="5 6">
    <name type="scientific">Hortaea werneckii</name>
    <name type="common">Black yeast</name>
    <name type="synonym">Cladosporium werneckii</name>
    <dbReference type="NCBI Taxonomy" id="91943"/>
    <lineage>
        <taxon>Eukaryota</taxon>
        <taxon>Fungi</taxon>
        <taxon>Dikarya</taxon>
        <taxon>Ascomycota</taxon>
        <taxon>Pezizomycotina</taxon>
        <taxon>Dothideomycetes</taxon>
        <taxon>Dothideomycetidae</taxon>
        <taxon>Mycosphaerellales</taxon>
        <taxon>Teratosphaeriaceae</taxon>
        <taxon>Hortaea</taxon>
    </lineage>
</organism>
<comment type="caution">
    <text evidence="5">The sequence shown here is derived from an EMBL/GenBank/DDBJ whole genome shotgun (WGS) entry which is preliminary data.</text>
</comment>
<proteinExistence type="predicted"/>
<feature type="transmembrane region" description="Helical" evidence="2">
    <location>
        <begin position="334"/>
        <end position="351"/>
    </location>
</feature>
<dbReference type="VEuPathDB" id="FungiDB:BTJ68_04094"/>
<protein>
    <recommendedName>
        <fullName evidence="7">Cytochrome b561 domain-containing protein</fullName>
    </recommendedName>
</protein>
<evidence type="ECO:0000259" key="3">
    <source>
        <dbReference type="Pfam" id="PF10348"/>
    </source>
</evidence>
<feature type="transmembrane region" description="Helical" evidence="2">
    <location>
        <begin position="440"/>
        <end position="463"/>
    </location>
</feature>
<keyword evidence="2" id="KW-0812">Transmembrane</keyword>
<feature type="domain" description="Protein YTP1-like C-terminal" evidence="4">
    <location>
        <begin position="214"/>
        <end position="460"/>
    </location>
</feature>
<dbReference type="OrthoDB" id="4137487at2759"/>
<reference evidence="5 6" key="1">
    <citation type="journal article" date="2018" name="BMC Genomics">
        <title>Genomic evidence for intraspecific hybridization in a clonal and extremely halotolerant yeast.</title>
        <authorList>
            <person name="Gostincar C."/>
            <person name="Stajich J.E."/>
            <person name="Zupancic J."/>
            <person name="Zalar P."/>
            <person name="Gunde-Cimerman N."/>
        </authorList>
    </citation>
    <scope>NUCLEOTIDE SEQUENCE [LARGE SCALE GENOMIC DNA]</scope>
    <source>
        <strain evidence="5 6">EXF-6669</strain>
    </source>
</reference>
<feature type="transmembrane region" description="Helical" evidence="2">
    <location>
        <begin position="102"/>
        <end position="124"/>
    </location>
</feature>